<feature type="region of interest" description="Disordered" evidence="1">
    <location>
        <begin position="343"/>
        <end position="373"/>
    </location>
</feature>
<evidence type="ECO:0000313" key="3">
    <source>
        <dbReference type="Proteomes" id="UP000038045"/>
    </source>
</evidence>
<evidence type="ECO:0000313" key="4">
    <source>
        <dbReference type="WBParaSite" id="PTRK_0001192500.1"/>
    </source>
</evidence>
<dbReference type="InterPro" id="IPR000477">
    <property type="entry name" value="RT_dom"/>
</dbReference>
<evidence type="ECO:0000256" key="1">
    <source>
        <dbReference type="SAM" id="MobiDB-lite"/>
    </source>
</evidence>
<feature type="region of interest" description="Disordered" evidence="1">
    <location>
        <begin position="1"/>
        <end position="56"/>
    </location>
</feature>
<keyword evidence="3" id="KW-1185">Reference proteome</keyword>
<accession>A0A0N4ZTT9</accession>
<dbReference type="Pfam" id="PF00078">
    <property type="entry name" value="RVT_1"/>
    <property type="match status" value="1"/>
</dbReference>
<name>A0A0N4ZTT9_PARTI</name>
<reference evidence="4" key="1">
    <citation type="submission" date="2017-02" db="UniProtKB">
        <authorList>
            <consortium name="WormBaseParasite"/>
        </authorList>
    </citation>
    <scope>IDENTIFICATION</scope>
</reference>
<dbReference type="PROSITE" id="PS50878">
    <property type="entry name" value="RT_POL"/>
    <property type="match status" value="1"/>
</dbReference>
<dbReference type="WBParaSite" id="PTRK_0001192500.1">
    <property type="protein sequence ID" value="PTRK_0001192500.1"/>
    <property type="gene ID" value="PTRK_0001192500"/>
</dbReference>
<organism evidence="3 4">
    <name type="scientific">Parastrongyloides trichosuri</name>
    <name type="common">Possum-specific nematode worm</name>
    <dbReference type="NCBI Taxonomy" id="131310"/>
    <lineage>
        <taxon>Eukaryota</taxon>
        <taxon>Metazoa</taxon>
        <taxon>Ecdysozoa</taxon>
        <taxon>Nematoda</taxon>
        <taxon>Chromadorea</taxon>
        <taxon>Rhabditida</taxon>
        <taxon>Tylenchina</taxon>
        <taxon>Panagrolaimomorpha</taxon>
        <taxon>Strongyloidoidea</taxon>
        <taxon>Strongyloididae</taxon>
        <taxon>Parastrongyloides</taxon>
    </lineage>
</organism>
<dbReference type="STRING" id="131310.A0A0N4ZTT9"/>
<feature type="compositionally biased region" description="Polar residues" evidence="1">
    <location>
        <begin position="11"/>
        <end position="39"/>
    </location>
</feature>
<dbReference type="PANTHER" id="PTHR47027:SF20">
    <property type="entry name" value="REVERSE TRANSCRIPTASE-LIKE PROTEIN WITH RNA-DIRECTED DNA POLYMERASE DOMAIN"/>
    <property type="match status" value="1"/>
</dbReference>
<protein>
    <submittedName>
        <fullName evidence="4">Reverse transcriptase domain-containing protein</fullName>
    </submittedName>
</protein>
<dbReference type="Proteomes" id="UP000038045">
    <property type="component" value="Unplaced"/>
</dbReference>
<feature type="compositionally biased region" description="Polar residues" evidence="1">
    <location>
        <begin position="181"/>
        <end position="190"/>
    </location>
</feature>
<sequence>MVKRKRVVYNEESSPGENGVTPFTNTNETLPNEQSTSTGGHLAAEGTSEALPNKKGSVAKWSESARSRLETFLEFGKSRLRKISRQEASLVSWTLFPETELKQIAAAVTGKQITAKTFRETVNRFLLHERVCYVLALRDITPNQKKRTNVMERIENIMETDPSHPKNLLDQLKQLPIETQTHSVPKTQSPPKKKHRITSTNSHVTLRKRKSPITTADEDKLAVVHGSKVSTTLMEQPNPIHNDQQVNVSPRRGPRRKAARIDPQEAITAIIDETVIIEEVIPEEIIVLPTIEEIDEEEVAYQVISEDQLTVPLADEQNQSVGNSTTVEAKTTIEDDNELVSNEDVSQDYTQVRPRKKDKSKRNEAESNLTSQEKVQVRRKLRIGKPYGQDIPQVLTLKKANKLDGKTAQERFNYFYNLESMPMCKRWDNTKKVPIVEIDQVGLEKLQPLIEKLMDPECNQSTYETINTQWPKIANAMMLTAQSYVFKTNKKYKCTYSKTVEKRKQAKRQLDSMSRVWKARKNAKGKDKALLAKIRIKAKSHKISAKGYISRMQDVVAHLTKREKIEAQKAFDRKLRYMFDKSGSIKTVYRIQEGKTPKVPVKQSDAMKFYSELHAEKTSPDPLAIREWAEEWKNRPITHSLTYVKEFLTTKLKHSSPFKTPGPNKVYPAAFKRFKSIAKLLEAKVIGLLSGKFCLTSDEMIAKAFLLPKTSEPSTDPSEYRAINCINSDIKYVNAVTYEFIYQNCFRYLAINQAAAFKGLPGTLHAMMVNNAILKQNPKSKSVLYVDMKKAFDSVSHKAIKLAISVLNLPDSIKSYINDMLSKGGFTISNIESSKSSKPGKIEVHQGVMQGCALAPCLFVIAMDVISFQLNKQAKVTIGKTTKDFIIYKGHQNPISTEQKVNKKSFQTTGKGQGNIVTKTIEPIHIDRRAQNQLINHISFVDDVKIYAKDNNSLRTMKNIFESVALQLGLHVNAKKCGAIYNKVKDDNIRLEDIVELDSCYKYLGIPELGRSVGTKQLELALEKKILASVCKVFSTKLNIGQKIRWYNSTIAPAVAYVVTHALPAVRKGSLTAICKRLDNLVVKILAGGISGFENIEVRQQTTSRPRLFCSHLKGGLGLASLKTVAYEAIVRHMMSLWMDPANSQVKGLYIDMELKKSSKSTPISQFMSLMDMFNINVELTESGINLNGEYRDTVNQATKEIAKIIREISDEKMYQAWIQNMDYSKTYDSMKLEMPWLKRAAVSDLQANLIMSSQQQSLPGINWHINKRNGLSHKPCPLCQQELTTSHVISGCKDKSASLKYTTRHDAVLASVTNSILKHLGVGFKSLTELRKLRENETLGKDWSISFDAPQRVIGSHWRDDDVTNAIEEDRCRTQTIVHNRPDLVLLNHKLKKVILLEVAIVGNPQLIPRQIEIKRVRYMKNSQVQVGPENYLTVANGKNMRNNFKEKYGEEYEVLFVPFVVGAYGEILPGFIKDFMDPLLSVMSEQHIQAMVACASRTAAVNTVFVIRFWLSLIGN</sequence>
<proteinExistence type="predicted"/>
<dbReference type="PANTHER" id="PTHR47027">
    <property type="entry name" value="REVERSE TRANSCRIPTASE DOMAIN-CONTAINING PROTEIN"/>
    <property type="match status" value="1"/>
</dbReference>
<feature type="domain" description="Reverse transcriptase" evidence="2">
    <location>
        <begin position="688"/>
        <end position="1008"/>
    </location>
</feature>
<feature type="compositionally biased region" description="Polar residues" evidence="1">
    <location>
        <begin position="228"/>
        <end position="248"/>
    </location>
</feature>
<evidence type="ECO:0000259" key="2">
    <source>
        <dbReference type="PROSITE" id="PS50878"/>
    </source>
</evidence>
<feature type="region of interest" description="Disordered" evidence="1">
    <location>
        <begin position="181"/>
        <end position="260"/>
    </location>
</feature>